<dbReference type="InterPro" id="IPR013798">
    <property type="entry name" value="Indole-3-glycerol_P_synth_dom"/>
</dbReference>
<dbReference type="PANTHER" id="PTHR22854">
    <property type="entry name" value="TRYPTOPHAN BIOSYNTHESIS PROTEIN"/>
    <property type="match status" value="1"/>
</dbReference>
<dbReference type="Gene3D" id="3.20.20.70">
    <property type="entry name" value="Aldolase class I"/>
    <property type="match status" value="1"/>
</dbReference>
<dbReference type="NCBIfam" id="NF001377">
    <property type="entry name" value="PRK00278.2-4"/>
    <property type="match status" value="1"/>
</dbReference>
<keyword evidence="11" id="KW-1185">Reference proteome</keyword>
<protein>
    <recommendedName>
        <fullName evidence="3">indole-3-glycerol-phosphate synthase</fullName>
        <ecNumber evidence="3">4.1.1.48</ecNumber>
    </recommendedName>
</protein>
<reference evidence="11" key="1">
    <citation type="journal article" date="2019" name="Int. J. Syst. Evol. Microbiol.">
        <title>The Global Catalogue of Microorganisms (GCM) 10K type strain sequencing project: providing services to taxonomists for standard genome sequencing and annotation.</title>
        <authorList>
            <consortium name="The Broad Institute Genomics Platform"/>
            <consortium name="The Broad Institute Genome Sequencing Center for Infectious Disease"/>
            <person name="Wu L."/>
            <person name="Ma J."/>
        </authorList>
    </citation>
    <scope>NUCLEOTIDE SEQUENCE [LARGE SCALE GENOMIC DNA]</scope>
    <source>
        <strain evidence="11">KCTC 23299</strain>
    </source>
</reference>
<dbReference type="PANTHER" id="PTHR22854:SF2">
    <property type="entry name" value="INDOLE-3-GLYCEROL-PHOSPHATE SYNTHASE"/>
    <property type="match status" value="1"/>
</dbReference>
<comment type="catalytic activity">
    <reaction evidence="1">
        <text>1-(2-carboxyphenylamino)-1-deoxy-D-ribulose 5-phosphate + H(+) = (1S,2R)-1-C-(indol-3-yl)glycerol 3-phosphate + CO2 + H2O</text>
        <dbReference type="Rhea" id="RHEA:23476"/>
        <dbReference type="ChEBI" id="CHEBI:15377"/>
        <dbReference type="ChEBI" id="CHEBI:15378"/>
        <dbReference type="ChEBI" id="CHEBI:16526"/>
        <dbReference type="ChEBI" id="CHEBI:58613"/>
        <dbReference type="ChEBI" id="CHEBI:58866"/>
        <dbReference type="EC" id="4.1.1.48"/>
    </reaction>
</comment>
<dbReference type="InterPro" id="IPR013785">
    <property type="entry name" value="Aldolase_TIM"/>
</dbReference>
<gene>
    <name evidence="10" type="primary">trpC</name>
    <name evidence="10" type="ORF">ACFS6H_13660</name>
</gene>
<dbReference type="InterPro" id="IPR011060">
    <property type="entry name" value="RibuloseP-bd_barrel"/>
</dbReference>
<dbReference type="RefSeq" id="WP_386099756.1">
    <property type="nucleotide sequence ID" value="NZ_JBHUOZ010000003.1"/>
</dbReference>
<evidence type="ECO:0000256" key="8">
    <source>
        <dbReference type="ARBA" id="ARBA00023239"/>
    </source>
</evidence>
<dbReference type="SUPFAM" id="SSF51366">
    <property type="entry name" value="Ribulose-phoshate binding barrel"/>
    <property type="match status" value="1"/>
</dbReference>
<keyword evidence="8 10" id="KW-0456">Lyase</keyword>
<evidence type="ECO:0000256" key="2">
    <source>
        <dbReference type="ARBA" id="ARBA00004696"/>
    </source>
</evidence>
<keyword evidence="4" id="KW-0028">Amino-acid biosynthesis</keyword>
<keyword evidence="7" id="KW-0057">Aromatic amino acid biosynthesis</keyword>
<comment type="caution">
    <text evidence="10">The sequence shown here is derived from an EMBL/GenBank/DDBJ whole genome shotgun (WGS) entry which is preliminary data.</text>
</comment>
<dbReference type="EMBL" id="JBHUOZ010000003">
    <property type="protein sequence ID" value="MFD2920766.1"/>
    <property type="molecule type" value="Genomic_DNA"/>
</dbReference>
<evidence type="ECO:0000313" key="10">
    <source>
        <dbReference type="EMBL" id="MFD2920766.1"/>
    </source>
</evidence>
<feature type="domain" description="Indole-3-glycerol phosphate synthase" evidence="9">
    <location>
        <begin position="5"/>
        <end position="252"/>
    </location>
</feature>
<evidence type="ECO:0000256" key="7">
    <source>
        <dbReference type="ARBA" id="ARBA00023141"/>
    </source>
</evidence>
<proteinExistence type="predicted"/>
<organism evidence="10 11">
    <name type="scientific">Terrimonas rubra</name>
    <dbReference type="NCBI Taxonomy" id="1035890"/>
    <lineage>
        <taxon>Bacteria</taxon>
        <taxon>Pseudomonadati</taxon>
        <taxon>Bacteroidota</taxon>
        <taxon>Chitinophagia</taxon>
        <taxon>Chitinophagales</taxon>
        <taxon>Chitinophagaceae</taxon>
        <taxon>Terrimonas</taxon>
    </lineage>
</organism>
<keyword evidence="5" id="KW-0210">Decarboxylase</keyword>
<evidence type="ECO:0000259" key="9">
    <source>
        <dbReference type="Pfam" id="PF00218"/>
    </source>
</evidence>
<comment type="pathway">
    <text evidence="2">Amino-acid biosynthesis; L-tryptophan biosynthesis; L-tryptophan from chorismate: step 4/5.</text>
</comment>
<dbReference type="InterPro" id="IPR001468">
    <property type="entry name" value="Indole-3-GlycerolPSynthase_CS"/>
</dbReference>
<evidence type="ECO:0000256" key="5">
    <source>
        <dbReference type="ARBA" id="ARBA00022793"/>
    </source>
</evidence>
<evidence type="ECO:0000256" key="4">
    <source>
        <dbReference type="ARBA" id="ARBA00022605"/>
    </source>
</evidence>
<evidence type="ECO:0000256" key="1">
    <source>
        <dbReference type="ARBA" id="ARBA00001633"/>
    </source>
</evidence>
<keyword evidence="6" id="KW-0822">Tryptophan biosynthesis</keyword>
<dbReference type="InterPro" id="IPR045186">
    <property type="entry name" value="Indole-3-glycerol_P_synth"/>
</dbReference>
<evidence type="ECO:0000313" key="11">
    <source>
        <dbReference type="Proteomes" id="UP001597511"/>
    </source>
</evidence>
<sequence>MSTILDTIIAHKRKEVEKYKPLSSVERFEKEGFFWNFTVRSLKQSLLKEGSTGIIAEFKRKSPSKGWLKNQELEAEVVVVPYDKLGAAGISVLTDTEFFGGDLDDLIQTKIITDTPILRKDFIIDPWQIAEAKAFGADVILLIAACLTPKEVKDLAAYTKSLGLEVLLEIHNEEELGHICDEVDLVGVNNRNLKTFEVNIEHSMELIKKIPSDKVVIAESGISNVETIVTLKREGFKGFLIGETFMKEPEPAVAFANFVKLLNATKA</sequence>
<dbReference type="Proteomes" id="UP001597511">
    <property type="component" value="Unassembled WGS sequence"/>
</dbReference>
<accession>A0ABW6A8Y0</accession>
<dbReference type="CDD" id="cd00331">
    <property type="entry name" value="IGPS"/>
    <property type="match status" value="1"/>
</dbReference>
<dbReference type="GO" id="GO:0004425">
    <property type="term" value="F:indole-3-glycerol-phosphate synthase activity"/>
    <property type="evidence" value="ECO:0007669"/>
    <property type="project" value="UniProtKB-EC"/>
</dbReference>
<dbReference type="Pfam" id="PF00218">
    <property type="entry name" value="IGPS"/>
    <property type="match status" value="1"/>
</dbReference>
<dbReference type="PROSITE" id="PS00614">
    <property type="entry name" value="IGPS"/>
    <property type="match status" value="1"/>
</dbReference>
<evidence type="ECO:0000256" key="3">
    <source>
        <dbReference type="ARBA" id="ARBA00012362"/>
    </source>
</evidence>
<evidence type="ECO:0000256" key="6">
    <source>
        <dbReference type="ARBA" id="ARBA00022822"/>
    </source>
</evidence>
<dbReference type="EC" id="4.1.1.48" evidence="3"/>
<name>A0ABW6A8Y0_9BACT</name>